<dbReference type="Proteomes" id="UP000605990">
    <property type="component" value="Unassembled WGS sequence"/>
</dbReference>
<organism evidence="2 3">
    <name type="scientific">Flavobacterium bernardetii</name>
    <dbReference type="NCBI Taxonomy" id="2813823"/>
    <lineage>
        <taxon>Bacteria</taxon>
        <taxon>Pseudomonadati</taxon>
        <taxon>Bacteroidota</taxon>
        <taxon>Flavobacteriia</taxon>
        <taxon>Flavobacteriales</taxon>
        <taxon>Flavobacteriaceae</taxon>
        <taxon>Flavobacterium</taxon>
    </lineage>
</organism>
<keyword evidence="1" id="KW-0472">Membrane</keyword>
<gene>
    <name evidence="2" type="ORF">H8R27_01055</name>
</gene>
<proteinExistence type="predicted"/>
<name>A0ABR7IUS3_9FLAO</name>
<sequence length="153" mass="18354">MNNLYYNESQYPEKLNIFYSKTNIQLGFLLSLIFFVFGVYQLVNKNYLGAIIILISLINLFFNNKKRKRLHIILLSISNKEIYIREKYCYEWQNVSGEKIEIIQNGDTSVQYLTFYYEGRKIKLKTDDLDFDSKQLETALKVYRKRFENPISQ</sequence>
<evidence type="ECO:0008006" key="4">
    <source>
        <dbReference type="Google" id="ProtNLM"/>
    </source>
</evidence>
<evidence type="ECO:0000313" key="3">
    <source>
        <dbReference type="Proteomes" id="UP000605990"/>
    </source>
</evidence>
<feature type="transmembrane region" description="Helical" evidence="1">
    <location>
        <begin position="23"/>
        <end position="40"/>
    </location>
</feature>
<comment type="caution">
    <text evidence="2">The sequence shown here is derived from an EMBL/GenBank/DDBJ whole genome shotgun (WGS) entry which is preliminary data.</text>
</comment>
<dbReference type="EMBL" id="JACRUN010000001">
    <property type="protein sequence ID" value="MBC5833463.1"/>
    <property type="molecule type" value="Genomic_DNA"/>
</dbReference>
<evidence type="ECO:0000313" key="2">
    <source>
        <dbReference type="EMBL" id="MBC5833463.1"/>
    </source>
</evidence>
<accession>A0ABR7IUS3</accession>
<reference evidence="2 3" key="1">
    <citation type="submission" date="2020-08" db="EMBL/GenBank/DDBJ databases">
        <title>Description of novel Flavobacterium F-408 isolate.</title>
        <authorList>
            <person name="Saticioglu I.B."/>
            <person name="Duman M."/>
            <person name="Altun S."/>
        </authorList>
    </citation>
    <scope>NUCLEOTIDE SEQUENCE [LARGE SCALE GENOMIC DNA]</scope>
    <source>
        <strain evidence="2 3">F-408</strain>
    </source>
</reference>
<evidence type="ECO:0000256" key="1">
    <source>
        <dbReference type="SAM" id="Phobius"/>
    </source>
</evidence>
<keyword evidence="3" id="KW-1185">Reference proteome</keyword>
<feature type="transmembrane region" description="Helical" evidence="1">
    <location>
        <begin position="46"/>
        <end position="62"/>
    </location>
</feature>
<keyword evidence="1" id="KW-1133">Transmembrane helix</keyword>
<dbReference type="RefSeq" id="WP_166124714.1">
    <property type="nucleotide sequence ID" value="NZ_JAANOQ010000001.1"/>
</dbReference>
<keyword evidence="1" id="KW-0812">Transmembrane</keyword>
<protein>
    <recommendedName>
        <fullName evidence="4">YcxB family protein</fullName>
    </recommendedName>
</protein>